<name>A0AAW9RJ28_9HYPH</name>
<dbReference type="GO" id="GO:0051793">
    <property type="term" value="P:medium-chain fatty acid catabolic process"/>
    <property type="evidence" value="ECO:0007669"/>
    <property type="project" value="TreeGrafter"/>
</dbReference>
<evidence type="ECO:0000259" key="10">
    <source>
        <dbReference type="Pfam" id="PF02771"/>
    </source>
</evidence>
<dbReference type="Gene3D" id="2.40.110.10">
    <property type="entry name" value="Butyryl-CoA Dehydrogenase, subunit A, domain 2"/>
    <property type="match status" value="1"/>
</dbReference>
<evidence type="ECO:0000313" key="11">
    <source>
        <dbReference type="EMBL" id="MEJ8570157.1"/>
    </source>
</evidence>
<organism evidence="11 12">
    <name type="scientific">Microbaculum marinum</name>
    <dbReference type="NCBI Taxonomy" id="1764581"/>
    <lineage>
        <taxon>Bacteria</taxon>
        <taxon>Pseudomonadati</taxon>
        <taxon>Pseudomonadota</taxon>
        <taxon>Alphaproteobacteria</taxon>
        <taxon>Hyphomicrobiales</taxon>
        <taxon>Tepidamorphaceae</taxon>
        <taxon>Microbaculum</taxon>
    </lineage>
</organism>
<dbReference type="PROSITE" id="PS00073">
    <property type="entry name" value="ACYL_COA_DH_2"/>
    <property type="match status" value="1"/>
</dbReference>
<dbReference type="PANTHER" id="PTHR48083">
    <property type="entry name" value="MEDIUM-CHAIN SPECIFIC ACYL-COA DEHYDROGENASE, MITOCHONDRIAL-RELATED"/>
    <property type="match status" value="1"/>
</dbReference>
<comment type="cofactor">
    <cofactor evidence="1 7">
        <name>FAD</name>
        <dbReference type="ChEBI" id="CHEBI:57692"/>
    </cofactor>
</comment>
<evidence type="ECO:0000259" key="8">
    <source>
        <dbReference type="Pfam" id="PF00441"/>
    </source>
</evidence>
<dbReference type="InterPro" id="IPR013786">
    <property type="entry name" value="AcylCoA_DH/ox_N"/>
</dbReference>
<gene>
    <name evidence="11" type="ORF">V3328_01625</name>
</gene>
<evidence type="ECO:0000256" key="3">
    <source>
        <dbReference type="ARBA" id="ARBA00019125"/>
    </source>
</evidence>
<evidence type="ECO:0000256" key="7">
    <source>
        <dbReference type="RuleBase" id="RU362125"/>
    </source>
</evidence>
<dbReference type="GO" id="GO:0005737">
    <property type="term" value="C:cytoplasm"/>
    <property type="evidence" value="ECO:0007669"/>
    <property type="project" value="TreeGrafter"/>
</dbReference>
<dbReference type="InterPro" id="IPR050741">
    <property type="entry name" value="Acyl-CoA_dehydrogenase"/>
</dbReference>
<dbReference type="SUPFAM" id="SSF56645">
    <property type="entry name" value="Acyl-CoA dehydrogenase NM domain-like"/>
    <property type="match status" value="1"/>
</dbReference>
<sequence>MSFELPESALAWQQRIRRFVDDELIPWELEAEMNGGEIPADVADRHEAMAIEIGLPRMDVPERWGGLALPILDQVAAAEQIGRVTNALGWCYPEAQGWMFDACSEDQIERFILPMMRGEKHFCYAITEEGAGSNVDDISTTARRDGDRYLIDGTKWHVTSANLSDTILVQVKIAGGNDPGAHGLFFVDAGTPGISTVRNPAYTHTYRHHHPILRFDDVAVPPENLIGAEGEGMDYTYAWFRRERLMIAARSCGAAERLIEEAASFAATRVVGGVPIGEQQLVQAMLADCLVDLHAARLVTYEAAAAHDRGLDLKTLHARCSIAKLLASEAAGRIADRAVQIFGGRGYMRENVAERFYRELRVDRIWEGTSEIQRLIIANGLMKRGLAGTIAIA</sequence>
<dbReference type="SUPFAM" id="SSF47203">
    <property type="entry name" value="Acyl-CoA dehydrogenase C-terminal domain-like"/>
    <property type="match status" value="1"/>
</dbReference>
<dbReference type="InterPro" id="IPR036250">
    <property type="entry name" value="AcylCo_DH-like_C"/>
</dbReference>
<comment type="similarity">
    <text evidence="2 7">Belongs to the acyl-CoA dehydrogenase family.</text>
</comment>
<feature type="domain" description="Acyl-CoA dehydrogenase/oxidase C-terminal" evidence="8">
    <location>
        <begin position="230"/>
        <end position="381"/>
    </location>
</feature>
<dbReference type="CDD" id="cd00567">
    <property type="entry name" value="ACAD"/>
    <property type="match status" value="1"/>
</dbReference>
<reference evidence="11 12" key="1">
    <citation type="submission" date="2024-02" db="EMBL/GenBank/DDBJ databases">
        <title>Genome analysis and characterization of Microbaculum marinisediminis sp. nov., isolated from marine sediment.</title>
        <authorList>
            <person name="Du Z.-J."/>
            <person name="Ye Y.-Q."/>
            <person name="Zhang Z.-R."/>
            <person name="Yuan S.-M."/>
            <person name="Zhang X.-Y."/>
        </authorList>
    </citation>
    <scope>NUCLEOTIDE SEQUENCE [LARGE SCALE GENOMIC DNA]</scope>
    <source>
        <strain evidence="11 12">SDUM1044001</strain>
    </source>
</reference>
<dbReference type="Gene3D" id="1.20.140.10">
    <property type="entry name" value="Butyryl-CoA Dehydrogenase, subunit A, domain 3"/>
    <property type="match status" value="1"/>
</dbReference>
<dbReference type="InterPro" id="IPR006089">
    <property type="entry name" value="Acyl-CoA_DH_CS"/>
</dbReference>
<evidence type="ECO:0000259" key="9">
    <source>
        <dbReference type="Pfam" id="PF02770"/>
    </source>
</evidence>
<dbReference type="FunFam" id="1.20.140.10:FF:000001">
    <property type="entry name" value="Acyl-CoA dehydrogenase"/>
    <property type="match status" value="1"/>
</dbReference>
<evidence type="ECO:0000256" key="4">
    <source>
        <dbReference type="ARBA" id="ARBA00022630"/>
    </source>
</evidence>
<evidence type="ECO:0000256" key="6">
    <source>
        <dbReference type="ARBA" id="ARBA00023002"/>
    </source>
</evidence>
<dbReference type="RefSeq" id="WP_340327894.1">
    <property type="nucleotide sequence ID" value="NZ_JAZHOF010000001.1"/>
</dbReference>
<feature type="domain" description="Acyl-CoA oxidase/dehydrogenase middle" evidence="9">
    <location>
        <begin position="123"/>
        <end position="217"/>
    </location>
</feature>
<dbReference type="InterPro" id="IPR037069">
    <property type="entry name" value="AcylCoA_DH/ox_N_sf"/>
</dbReference>
<dbReference type="Pfam" id="PF02771">
    <property type="entry name" value="Acyl-CoA_dh_N"/>
    <property type="match status" value="1"/>
</dbReference>
<keyword evidence="6 7" id="KW-0560">Oxidoreductase</keyword>
<accession>A0AAW9RJ28</accession>
<comment type="caution">
    <text evidence="11">The sequence shown here is derived from an EMBL/GenBank/DDBJ whole genome shotgun (WGS) entry which is preliminary data.</text>
</comment>
<dbReference type="GO" id="GO:0050660">
    <property type="term" value="F:flavin adenine dinucleotide binding"/>
    <property type="evidence" value="ECO:0007669"/>
    <property type="project" value="InterPro"/>
</dbReference>
<dbReference type="InterPro" id="IPR009100">
    <property type="entry name" value="AcylCoA_DH/oxidase_NM_dom_sf"/>
</dbReference>
<dbReference type="AlphaFoldDB" id="A0AAW9RJ28"/>
<dbReference type="InterPro" id="IPR006091">
    <property type="entry name" value="Acyl-CoA_Oxase/DH_mid-dom"/>
</dbReference>
<feature type="domain" description="Acyl-CoA dehydrogenase/oxidase N-terminal" evidence="10">
    <location>
        <begin position="9"/>
        <end position="119"/>
    </location>
</feature>
<dbReference type="GO" id="GO:0070991">
    <property type="term" value="F:medium-chain fatty acyl-CoA dehydrogenase activity"/>
    <property type="evidence" value="ECO:0007669"/>
    <property type="project" value="TreeGrafter"/>
</dbReference>
<proteinExistence type="inferred from homology"/>
<dbReference type="InterPro" id="IPR046373">
    <property type="entry name" value="Acyl-CoA_Oxase/DH_mid-dom_sf"/>
</dbReference>
<dbReference type="Proteomes" id="UP001378188">
    <property type="component" value="Unassembled WGS sequence"/>
</dbReference>
<dbReference type="Pfam" id="PF00441">
    <property type="entry name" value="Acyl-CoA_dh_1"/>
    <property type="match status" value="1"/>
</dbReference>
<dbReference type="Gene3D" id="1.10.540.10">
    <property type="entry name" value="Acyl-CoA dehydrogenase/oxidase, N-terminal domain"/>
    <property type="match status" value="1"/>
</dbReference>
<evidence type="ECO:0000256" key="5">
    <source>
        <dbReference type="ARBA" id="ARBA00022827"/>
    </source>
</evidence>
<keyword evidence="4 7" id="KW-0285">Flavoprotein</keyword>
<dbReference type="InterPro" id="IPR009075">
    <property type="entry name" value="AcylCo_DH/oxidase_C"/>
</dbReference>
<dbReference type="EMBL" id="JAZHOF010000001">
    <property type="protein sequence ID" value="MEJ8570157.1"/>
    <property type="molecule type" value="Genomic_DNA"/>
</dbReference>
<keyword evidence="12" id="KW-1185">Reference proteome</keyword>
<keyword evidence="5 7" id="KW-0274">FAD</keyword>
<dbReference type="PANTHER" id="PTHR48083:SF2">
    <property type="entry name" value="MEDIUM-CHAIN SPECIFIC ACYL-COA DEHYDROGENASE, MITOCHONDRIAL"/>
    <property type="match status" value="1"/>
</dbReference>
<protein>
    <recommendedName>
        <fullName evidence="3">Medium-chain specific acyl-CoA dehydrogenase, mitochondrial</fullName>
    </recommendedName>
</protein>
<evidence type="ECO:0000313" key="12">
    <source>
        <dbReference type="Proteomes" id="UP001378188"/>
    </source>
</evidence>
<evidence type="ECO:0000256" key="1">
    <source>
        <dbReference type="ARBA" id="ARBA00001974"/>
    </source>
</evidence>
<dbReference type="Pfam" id="PF02770">
    <property type="entry name" value="Acyl-CoA_dh_M"/>
    <property type="match status" value="1"/>
</dbReference>
<evidence type="ECO:0000256" key="2">
    <source>
        <dbReference type="ARBA" id="ARBA00009347"/>
    </source>
</evidence>